<evidence type="ECO:0000256" key="3">
    <source>
        <dbReference type="ARBA" id="ARBA00023125"/>
    </source>
</evidence>
<comment type="subcellular location">
    <subcellularLocation>
        <location evidence="1">Nucleus</location>
    </subcellularLocation>
</comment>
<evidence type="ECO:0000313" key="7">
    <source>
        <dbReference type="EMBL" id="RVW48700.1"/>
    </source>
</evidence>
<keyword evidence="5" id="KW-0539">Nucleus</keyword>
<keyword evidence="4" id="KW-0804">Transcription</keyword>
<dbReference type="EMBL" id="QGNW01000026">
    <property type="protein sequence ID" value="RVX12965.1"/>
    <property type="molecule type" value="Genomic_DNA"/>
</dbReference>
<name>A0A438ELV9_VITVI</name>
<dbReference type="EMBL" id="QGNW01001245">
    <property type="protein sequence ID" value="RVW48700.1"/>
    <property type="molecule type" value="Genomic_DNA"/>
</dbReference>
<dbReference type="GO" id="GO:0005634">
    <property type="term" value="C:nucleus"/>
    <property type="evidence" value="ECO:0007669"/>
    <property type="project" value="UniProtKB-SubCell"/>
</dbReference>
<organism evidence="7 9">
    <name type="scientific">Vitis vinifera</name>
    <name type="common">Grape</name>
    <dbReference type="NCBI Taxonomy" id="29760"/>
    <lineage>
        <taxon>Eukaryota</taxon>
        <taxon>Viridiplantae</taxon>
        <taxon>Streptophyta</taxon>
        <taxon>Embryophyta</taxon>
        <taxon>Tracheophyta</taxon>
        <taxon>Spermatophyta</taxon>
        <taxon>Magnoliopsida</taxon>
        <taxon>eudicotyledons</taxon>
        <taxon>Gunneridae</taxon>
        <taxon>Pentapetalae</taxon>
        <taxon>rosids</taxon>
        <taxon>Vitales</taxon>
        <taxon>Vitaceae</taxon>
        <taxon>Viteae</taxon>
        <taxon>Vitis</taxon>
    </lineage>
</organism>
<evidence type="ECO:0000256" key="1">
    <source>
        <dbReference type="ARBA" id="ARBA00004123"/>
    </source>
</evidence>
<protein>
    <recommendedName>
        <fullName evidence="6">MADS-box domain-containing protein</fullName>
    </recommendedName>
</protein>
<dbReference type="GO" id="GO:0046983">
    <property type="term" value="F:protein dimerization activity"/>
    <property type="evidence" value="ECO:0007669"/>
    <property type="project" value="InterPro"/>
</dbReference>
<dbReference type="GO" id="GO:0003677">
    <property type="term" value="F:DNA binding"/>
    <property type="evidence" value="ECO:0007669"/>
    <property type="project" value="UniProtKB-KW"/>
</dbReference>
<evidence type="ECO:0000256" key="4">
    <source>
        <dbReference type="ARBA" id="ARBA00023163"/>
    </source>
</evidence>
<evidence type="ECO:0000259" key="6">
    <source>
        <dbReference type="PROSITE" id="PS50066"/>
    </source>
</evidence>
<reference evidence="7 9" key="1">
    <citation type="journal article" date="2018" name="PLoS Genet.">
        <title>Population sequencing reveals clonal diversity and ancestral inbreeding in the grapevine cultivar Chardonnay.</title>
        <authorList>
            <person name="Roach M.J."/>
            <person name="Johnson D.L."/>
            <person name="Bohlmann J."/>
            <person name="van Vuuren H.J."/>
            <person name="Jones S.J."/>
            <person name="Pretorius I.S."/>
            <person name="Schmidt S.A."/>
            <person name="Borneman A.R."/>
        </authorList>
    </citation>
    <scope>NUCLEOTIDE SEQUENCE [LARGE SCALE GENOMIC DNA]</scope>
    <source>
        <strain evidence="9">cv. Chardonnay</strain>
        <strain evidence="7">I10V1</strain>
        <tissue evidence="7">Leaf</tissue>
    </source>
</reference>
<proteinExistence type="predicted"/>
<evidence type="ECO:0000313" key="8">
    <source>
        <dbReference type="EMBL" id="RVX12965.1"/>
    </source>
</evidence>
<dbReference type="Gene3D" id="3.40.1810.10">
    <property type="entry name" value="Transcription factor, MADS-box"/>
    <property type="match status" value="1"/>
</dbReference>
<evidence type="ECO:0000313" key="9">
    <source>
        <dbReference type="Proteomes" id="UP000288805"/>
    </source>
</evidence>
<keyword evidence="2" id="KW-0805">Transcription regulation</keyword>
<dbReference type="SMART" id="SM00432">
    <property type="entry name" value="MADS"/>
    <property type="match status" value="1"/>
</dbReference>
<dbReference type="Proteomes" id="UP000288805">
    <property type="component" value="Unassembled WGS sequence"/>
</dbReference>
<dbReference type="PROSITE" id="PS50066">
    <property type="entry name" value="MADS_BOX_2"/>
    <property type="match status" value="1"/>
</dbReference>
<evidence type="ECO:0000256" key="5">
    <source>
        <dbReference type="ARBA" id="ARBA00023242"/>
    </source>
</evidence>
<dbReference type="SUPFAM" id="SSF55455">
    <property type="entry name" value="SRF-like"/>
    <property type="match status" value="1"/>
</dbReference>
<sequence length="126" mass="14248">MVRDKLTMELIADKKSRFRTFRNREKGLKKKLDELSTVKACMMVYGPDGDGPSSSQKKTVALEPQKLQEEIANTKGRTLEGRVDEFSYAELMEIIDQGTGEVEYGLGFSDKGTGTVEYDLDFHFIL</sequence>
<dbReference type="AlphaFoldDB" id="A0A438ELV9"/>
<gene>
    <name evidence="8" type="ORF">CK203_010005</name>
    <name evidence="7" type="ORF">CK203_102105</name>
</gene>
<keyword evidence="3" id="KW-0238">DNA-binding</keyword>
<dbReference type="InterPro" id="IPR002100">
    <property type="entry name" value="TF_MADSbox"/>
</dbReference>
<comment type="caution">
    <text evidence="7">The sequence shown here is derived from an EMBL/GenBank/DDBJ whole genome shotgun (WGS) entry which is preliminary data.</text>
</comment>
<dbReference type="Pfam" id="PF00319">
    <property type="entry name" value="SRF-TF"/>
    <property type="match status" value="1"/>
</dbReference>
<dbReference type="InterPro" id="IPR036879">
    <property type="entry name" value="TF_MADSbox_sf"/>
</dbReference>
<accession>A0A438ELV9</accession>
<evidence type="ECO:0000256" key="2">
    <source>
        <dbReference type="ARBA" id="ARBA00023015"/>
    </source>
</evidence>
<feature type="domain" description="MADS-box" evidence="6">
    <location>
        <begin position="1"/>
        <end position="38"/>
    </location>
</feature>